<evidence type="ECO:0000313" key="2">
    <source>
        <dbReference type="Proteomes" id="UP000798662"/>
    </source>
</evidence>
<accession>A0ACC3CBU0</accession>
<evidence type="ECO:0000313" key="1">
    <source>
        <dbReference type="EMBL" id="KAK1867258.1"/>
    </source>
</evidence>
<reference evidence="1" key="1">
    <citation type="submission" date="2019-11" db="EMBL/GenBank/DDBJ databases">
        <title>Nori genome reveals adaptations in red seaweeds to the harsh intertidal environment.</title>
        <authorList>
            <person name="Wang D."/>
            <person name="Mao Y."/>
        </authorList>
    </citation>
    <scope>NUCLEOTIDE SEQUENCE</scope>
    <source>
        <tissue evidence="1">Gametophyte</tissue>
    </source>
</reference>
<comment type="caution">
    <text evidence="1">The sequence shown here is derived from an EMBL/GenBank/DDBJ whole genome shotgun (WGS) entry which is preliminary data.</text>
</comment>
<dbReference type="EMBL" id="CM020620">
    <property type="protein sequence ID" value="KAK1867258.1"/>
    <property type="molecule type" value="Genomic_DNA"/>
</dbReference>
<proteinExistence type="predicted"/>
<name>A0ACC3CBU0_PYRYE</name>
<keyword evidence="2" id="KW-1185">Reference proteome</keyword>
<organism evidence="1 2">
    <name type="scientific">Pyropia yezoensis</name>
    <name type="common">Susabi-nori</name>
    <name type="synonym">Porphyra yezoensis</name>
    <dbReference type="NCBI Taxonomy" id="2788"/>
    <lineage>
        <taxon>Eukaryota</taxon>
        <taxon>Rhodophyta</taxon>
        <taxon>Bangiophyceae</taxon>
        <taxon>Bangiales</taxon>
        <taxon>Bangiaceae</taxon>
        <taxon>Pyropia</taxon>
    </lineage>
</organism>
<gene>
    <name evidence="1" type="ORF">I4F81_009765</name>
</gene>
<dbReference type="Proteomes" id="UP000798662">
    <property type="component" value="Chromosome 3"/>
</dbReference>
<protein>
    <submittedName>
        <fullName evidence="1">Uncharacterized protein</fullName>
    </submittedName>
</protein>
<sequence length="809" mass="75338">MADALDALAAALGRGAAPPRAGRGGTGRGGVGGVPTADLVAAAVVAAREGLALGGVRGSGPPTNIGGSGGGGSGGSDTDGGGKGDGGDNGGVGGGAGGDCVGGDGHRHAARLAALIVDAAPSDAALREALGEAGAVEVLLGLLASLGPPTPLAMVPPTALTAAAGGEAEGGSAPHLPSTRPTDANLHLTALSALLCLTPSAGDTRPAVLAALPGLAAAAAATPVVAAPRGGGEGGGDGGGGGGGGTRPAIVGKTLVLAANALYIPPDATRPSVAAAARATAALAVGALREYGGVDAGVTARALVALRNVAAEPLLFHEALAAADAVGGRAGDGESGGGGGGGGSSVGGLVVRAVRAFANVDVIVRHGLVALTHVATAAPQHGPSMVAAGLLPVLLRVLGGAGEGGGRLGREGDGAGGASETVAPALALVCALGVEQLLPAKEMAIEAGKAQQTGGTGGGGADAAHEAAVDAAEAAEALYGGDDWDGWLSVVLASPHTPPPLPTLSDDGHRLVDALLYWLRVASVMTTPLLVESACEAVRLAVAAGPALAAAVASGGGRAALVGILRQASAAAPPPAASLVEAALAALAAVGLDGSGGGGDGGGAPPWRGGTPPPPPSPATGGGGGSTESGDNDMAVGRVLAAAVAAVPPTPRLARLAMAAAAAAVVLPPTASATAGDAAAVGGVLAPAALASADPAVLATAIRLIGVTVGAGAAPPPPAAASDVSSGVPRTLSAAVAAVAVRPGVPPSVAAAALDTAASVRDAELAAAGGGRVPAYVAVRAAPRSLRALRLGGGPRKRVSFGSDSFHGP</sequence>